<dbReference type="KEGG" id="ddt:AAY81_03470"/>
<dbReference type="RefSeq" id="WP_066661412.1">
    <property type="nucleotide sequence ID" value="NZ_CP011402.1"/>
</dbReference>
<reference evidence="2" key="1">
    <citation type="submission" date="2016-10" db="EMBL/GenBank/DDBJ databases">
        <authorList>
            <person name="Varghese N."/>
        </authorList>
    </citation>
    <scope>NUCLEOTIDE SEQUENCE [LARGE SCALE GENOMIC DNA]</scope>
    <source>
        <strain evidence="2">DSM 21843</strain>
    </source>
</reference>
<dbReference type="PATRIC" id="fig|79604.3.peg.706"/>
<sequence>MASTVTYEFYSQTYGGGLSEAAFAASLPIADSHVKWLCAAKGATTTCNVFKRAVCAAVDAFAEYGAGEVGGFQIGEFSVKNYASQQTTGEELATAAALRELGLSGMAFTGVC</sequence>
<evidence type="ECO:0000313" key="2">
    <source>
        <dbReference type="Proteomes" id="UP000182975"/>
    </source>
</evidence>
<accession>A0A172RX92</accession>
<keyword evidence="2" id="KW-1185">Reference proteome</keyword>
<dbReference type="OrthoDB" id="3176570at2"/>
<dbReference type="AlphaFoldDB" id="A0A172RX92"/>
<dbReference type="STRING" id="79604.AAY81_03470"/>
<organism evidence="1 2">
    <name type="scientific">Denitrobacterium detoxificans</name>
    <dbReference type="NCBI Taxonomy" id="79604"/>
    <lineage>
        <taxon>Bacteria</taxon>
        <taxon>Bacillati</taxon>
        <taxon>Actinomycetota</taxon>
        <taxon>Coriobacteriia</taxon>
        <taxon>Eggerthellales</taxon>
        <taxon>Eggerthellaceae</taxon>
        <taxon>Denitrobacterium</taxon>
    </lineage>
</organism>
<evidence type="ECO:0000313" key="1">
    <source>
        <dbReference type="EMBL" id="SEP02412.1"/>
    </source>
</evidence>
<gene>
    <name evidence="1" type="ORF">SAMN02910314_01953</name>
</gene>
<protein>
    <submittedName>
        <fullName evidence="1">Uncharacterized protein</fullName>
    </submittedName>
</protein>
<dbReference type="Proteomes" id="UP000182975">
    <property type="component" value="Unassembled WGS sequence"/>
</dbReference>
<dbReference type="EMBL" id="FOEC01000020">
    <property type="protein sequence ID" value="SEP02412.1"/>
    <property type="molecule type" value="Genomic_DNA"/>
</dbReference>
<name>A0A172RX92_9ACTN</name>
<proteinExistence type="predicted"/>